<protein>
    <recommendedName>
        <fullName evidence="5">WYL domain-containing protein</fullName>
    </recommendedName>
</protein>
<dbReference type="EMBL" id="LWBR01000001">
    <property type="protein sequence ID" value="KZN98001.1"/>
    <property type="molecule type" value="Genomic_DNA"/>
</dbReference>
<organism evidence="2 3">
    <name type="scientific">Aeribacillus pallidus</name>
    <dbReference type="NCBI Taxonomy" id="33936"/>
    <lineage>
        <taxon>Bacteria</taxon>
        <taxon>Bacillati</taxon>
        <taxon>Bacillota</taxon>
        <taxon>Bacilli</taxon>
        <taxon>Bacillales</taxon>
        <taxon>Bacillaceae</taxon>
        <taxon>Aeribacillus</taxon>
    </lineage>
</organism>
<dbReference type="OrthoDB" id="2112405at2"/>
<evidence type="ECO:0000313" key="4">
    <source>
        <dbReference type="Proteomes" id="UP000214606"/>
    </source>
</evidence>
<evidence type="ECO:0000313" key="3">
    <source>
        <dbReference type="Proteomes" id="UP000076476"/>
    </source>
</evidence>
<proteinExistence type="predicted"/>
<reference evidence="2 3" key="1">
    <citation type="submission" date="2016-04" db="EMBL/GenBank/DDBJ databases">
        <title>Draft genome sequence of Aeribacillus pallidus 8m3 from petroleum reservoir.</title>
        <authorList>
            <person name="Poltaraus A.B."/>
            <person name="Nazina T.N."/>
            <person name="Tourova T.P."/>
            <person name="Malakho S.M."/>
            <person name="Korshunova A.V."/>
            <person name="Sokolova D.S."/>
        </authorList>
    </citation>
    <scope>NUCLEOTIDE SEQUENCE [LARGE SCALE GENOMIC DNA]</scope>
    <source>
        <strain evidence="2 3">8m3</strain>
    </source>
</reference>
<dbReference type="EMBL" id="CP017703">
    <property type="protein sequence ID" value="ASS89235.1"/>
    <property type="molecule type" value="Genomic_DNA"/>
</dbReference>
<keyword evidence="3" id="KW-1185">Reference proteome</keyword>
<accession>A0A165Z9C1</accession>
<reference evidence="1 4" key="2">
    <citation type="submission" date="2016-10" db="EMBL/GenBank/DDBJ databases">
        <title>The whole genome sequencing and assembly of Aeribacillus pallidus KCTC3564 strain.</title>
        <authorList>
            <person name="Lee Y.-J."/>
            <person name="Park M.-K."/>
            <person name="Yi H."/>
            <person name="Bahn Y.-S."/>
            <person name="Kim J.F."/>
            <person name="Lee D.-W."/>
        </authorList>
    </citation>
    <scope>NUCLEOTIDE SEQUENCE [LARGE SCALE GENOMIC DNA]</scope>
    <source>
        <strain evidence="1 4">KCTC3564</strain>
    </source>
</reference>
<dbReference type="Proteomes" id="UP000214606">
    <property type="component" value="Chromosome"/>
</dbReference>
<dbReference type="RefSeq" id="WP_063386281.1">
    <property type="nucleotide sequence ID" value="NZ_CP017703.1"/>
</dbReference>
<dbReference type="STRING" id="33936.AZI98_00200"/>
<evidence type="ECO:0000313" key="1">
    <source>
        <dbReference type="EMBL" id="ASS89235.1"/>
    </source>
</evidence>
<name>A0A165Z9C1_9BACI</name>
<gene>
    <name evidence="1" type="ORF">AP3564_02195</name>
    <name evidence="2" type="ORF">AZI98_00200</name>
</gene>
<dbReference type="Proteomes" id="UP000076476">
    <property type="component" value="Unassembled WGS sequence"/>
</dbReference>
<dbReference type="AlphaFoldDB" id="A0A165Z9C1"/>
<dbReference type="KEGG" id="apak:AP3564_02195"/>
<dbReference type="GeneID" id="301127357"/>
<evidence type="ECO:0000313" key="2">
    <source>
        <dbReference type="EMBL" id="KZN98001.1"/>
    </source>
</evidence>
<sequence>MNGLLLNAKKYGFALKMIYMTDQGVITERLITVKDFNDKYIRAYCHFRKTFRTFKRSNILSIGPIKKRKIG</sequence>
<evidence type="ECO:0008006" key="5">
    <source>
        <dbReference type="Google" id="ProtNLM"/>
    </source>
</evidence>